<dbReference type="Pfam" id="PF10584">
    <property type="entry name" value="Proteasome_A_N"/>
    <property type="match status" value="1"/>
</dbReference>
<dbReference type="EMBL" id="VWRR01000001">
    <property type="protein sequence ID" value="KAF6005111.1"/>
    <property type="molecule type" value="Genomic_DNA"/>
</dbReference>
<feature type="region of interest" description="Disordered" evidence="6">
    <location>
        <begin position="244"/>
        <end position="274"/>
    </location>
</feature>
<dbReference type="InterPro" id="IPR023332">
    <property type="entry name" value="Proteasome_alpha-type"/>
</dbReference>
<dbReference type="GO" id="GO:0006511">
    <property type="term" value="P:ubiquitin-dependent protein catabolic process"/>
    <property type="evidence" value="ECO:0007669"/>
    <property type="project" value="InterPro"/>
</dbReference>
<keyword evidence="9" id="KW-1185">Reference proteome</keyword>
<dbReference type="InterPro" id="IPR050115">
    <property type="entry name" value="Proteasome_alpha"/>
</dbReference>
<feature type="domain" description="Proteasome alpha-type subunits" evidence="7">
    <location>
        <begin position="6"/>
        <end position="28"/>
    </location>
</feature>
<dbReference type="InterPro" id="IPR029055">
    <property type="entry name" value="Ntn_hydrolases_N"/>
</dbReference>
<evidence type="ECO:0000256" key="1">
    <source>
        <dbReference type="ARBA" id="ARBA00022490"/>
    </source>
</evidence>
<dbReference type="InterPro" id="IPR000426">
    <property type="entry name" value="Proteasome_asu_N"/>
</dbReference>
<dbReference type="PROSITE" id="PS51475">
    <property type="entry name" value="PROTEASOME_ALPHA_2"/>
    <property type="match status" value="1"/>
</dbReference>
<comment type="caution">
    <text evidence="8">The sequence shown here is derived from an EMBL/GenBank/DDBJ whole genome shotgun (WGS) entry which is preliminary data.</text>
</comment>
<dbReference type="InterPro" id="IPR001353">
    <property type="entry name" value="Proteasome_sua/b"/>
</dbReference>
<evidence type="ECO:0000256" key="3">
    <source>
        <dbReference type="ARBA" id="ARBA00023242"/>
    </source>
</evidence>
<sequence>MFRSQYDTDVTTFSPQGRLLQVEYAMEAVKQGSAVVGVRSSTHVVLATLKRSFSDLAWHQRKIVSIDEHIGVAISGIAADARVLTKRMRDECLQHRFVYGSAMPVSRLVNVIADLCQKCTQRVSRRPYGVGMLIAGVDETGPRLFQTCPSGEAYDLIGMALGSRSQSARTYLERHDEEVSSATREELIRHAVAALRETLASTRDLTLTAENCAIGVVGVGSDTRFHLYEYEEVQPLLDACSLESSPLQSASAGGADPPAADPEATDDATMQDAP</sequence>
<dbReference type="GO" id="GO:0019773">
    <property type="term" value="C:proteasome core complex, alpha-subunit complex"/>
    <property type="evidence" value="ECO:0007669"/>
    <property type="project" value="UniProtKB-UniRule"/>
</dbReference>
<dbReference type="OrthoDB" id="431557at2759"/>
<comment type="subcellular location">
    <subcellularLocation>
        <location evidence="5">Cytoplasm</location>
    </subcellularLocation>
    <subcellularLocation>
        <location evidence="5">Nucleus</location>
    </subcellularLocation>
</comment>
<keyword evidence="3 5" id="KW-0539">Nucleus</keyword>
<reference evidence="8 9" key="1">
    <citation type="journal article" date="2020" name="J. Phycol.">
        <title>Comparative genome analysis reveals Cyanidiococcus gen. nov., a new extremophilic red algal genus sister to Cyanidioschyzon (Cyanidioschyzonaceae, Rhodophyta).</title>
        <authorList>
            <person name="Liu S.-L."/>
            <person name="Chiang Y.-R."/>
            <person name="Yoon H.S."/>
            <person name="Fu H.-Y."/>
        </authorList>
    </citation>
    <scope>NUCLEOTIDE SEQUENCE [LARGE SCALE GENOMIC DNA]</scope>
    <source>
        <strain evidence="8 9">THAL066</strain>
    </source>
</reference>
<dbReference type="InterPro" id="IPR035144">
    <property type="entry name" value="Proteasome_alpha1"/>
</dbReference>
<dbReference type="GO" id="GO:0005634">
    <property type="term" value="C:nucleus"/>
    <property type="evidence" value="ECO:0007669"/>
    <property type="project" value="UniProtKB-SubCell"/>
</dbReference>
<dbReference type="PANTHER" id="PTHR11599">
    <property type="entry name" value="PROTEASOME SUBUNIT ALPHA/BETA"/>
    <property type="match status" value="1"/>
</dbReference>
<comment type="subunit">
    <text evidence="5">The 26S proteasome consists of a 20S proteasome core and two 19S regulatory subunits.</text>
</comment>
<keyword evidence="1 5" id="KW-0963">Cytoplasm</keyword>
<evidence type="ECO:0000256" key="4">
    <source>
        <dbReference type="PROSITE-ProRule" id="PRU00808"/>
    </source>
</evidence>
<protein>
    <recommendedName>
        <fullName evidence="5">Proteasome subunit alpha type</fullName>
    </recommendedName>
</protein>
<dbReference type="Pfam" id="PF00227">
    <property type="entry name" value="Proteasome"/>
    <property type="match status" value="1"/>
</dbReference>
<keyword evidence="2 4" id="KW-0647">Proteasome</keyword>
<name>A0A7J7IRX6_9RHOD</name>
<evidence type="ECO:0000313" key="9">
    <source>
        <dbReference type="Proteomes" id="UP000530660"/>
    </source>
</evidence>
<gene>
    <name evidence="8" type="primary">PSMA1</name>
    <name evidence="8" type="ORF">F1559_000669</name>
</gene>
<accession>A0A7J7IRX6</accession>
<dbReference type="CDD" id="cd03749">
    <property type="entry name" value="proteasome_alpha_type_1"/>
    <property type="match status" value="1"/>
</dbReference>
<dbReference type="PROSITE" id="PS00388">
    <property type="entry name" value="PROTEASOME_ALPHA_1"/>
    <property type="match status" value="1"/>
</dbReference>
<evidence type="ECO:0000259" key="7">
    <source>
        <dbReference type="PROSITE" id="PS00388"/>
    </source>
</evidence>
<organism evidence="8 9">
    <name type="scientific">Cyanidiococcus yangmingshanensis</name>
    <dbReference type="NCBI Taxonomy" id="2690220"/>
    <lineage>
        <taxon>Eukaryota</taxon>
        <taxon>Rhodophyta</taxon>
        <taxon>Bangiophyceae</taxon>
        <taxon>Cyanidiales</taxon>
        <taxon>Cyanidiaceae</taxon>
        <taxon>Cyanidiococcus</taxon>
    </lineage>
</organism>
<dbReference type="GO" id="GO:0005737">
    <property type="term" value="C:cytoplasm"/>
    <property type="evidence" value="ECO:0007669"/>
    <property type="project" value="UniProtKB-SubCell"/>
</dbReference>
<evidence type="ECO:0000256" key="6">
    <source>
        <dbReference type="SAM" id="MobiDB-lite"/>
    </source>
</evidence>
<proteinExistence type="inferred from homology"/>
<dbReference type="Gene3D" id="3.60.20.10">
    <property type="entry name" value="Glutamine Phosphoribosylpyrophosphate, subunit 1, domain 1"/>
    <property type="match status" value="1"/>
</dbReference>
<dbReference type="SMART" id="SM00948">
    <property type="entry name" value="Proteasome_A_N"/>
    <property type="match status" value="1"/>
</dbReference>
<evidence type="ECO:0000256" key="2">
    <source>
        <dbReference type="ARBA" id="ARBA00022942"/>
    </source>
</evidence>
<evidence type="ECO:0000313" key="8">
    <source>
        <dbReference type="EMBL" id="KAF6005111.1"/>
    </source>
</evidence>
<dbReference type="SUPFAM" id="SSF56235">
    <property type="entry name" value="N-terminal nucleophile aminohydrolases (Ntn hydrolases)"/>
    <property type="match status" value="1"/>
</dbReference>
<feature type="compositionally biased region" description="Low complexity" evidence="6">
    <location>
        <begin position="249"/>
        <end position="262"/>
    </location>
</feature>
<evidence type="ECO:0000256" key="5">
    <source>
        <dbReference type="RuleBase" id="RU000551"/>
    </source>
</evidence>
<comment type="similarity">
    <text evidence="4 5">Belongs to the peptidase T1A family.</text>
</comment>
<dbReference type="FunFam" id="3.60.20.10:FF:000016">
    <property type="entry name" value="Proteasome subunit alpha type-6"/>
    <property type="match status" value="1"/>
</dbReference>
<dbReference type="AlphaFoldDB" id="A0A7J7IRX6"/>
<dbReference type="Proteomes" id="UP000530660">
    <property type="component" value="Unassembled WGS sequence"/>
</dbReference>